<feature type="compositionally biased region" description="Low complexity" evidence="1">
    <location>
        <begin position="42"/>
        <end position="56"/>
    </location>
</feature>
<evidence type="ECO:0000313" key="3">
    <source>
        <dbReference type="Proteomes" id="UP001368500"/>
    </source>
</evidence>
<dbReference type="Proteomes" id="UP001368500">
    <property type="component" value="Unassembled WGS sequence"/>
</dbReference>
<organism evidence="2 3">
    <name type="scientific">Pseudaquabacterium rugosum</name>
    <dbReference type="NCBI Taxonomy" id="2984194"/>
    <lineage>
        <taxon>Bacteria</taxon>
        <taxon>Pseudomonadati</taxon>
        <taxon>Pseudomonadota</taxon>
        <taxon>Betaproteobacteria</taxon>
        <taxon>Burkholderiales</taxon>
        <taxon>Sphaerotilaceae</taxon>
        <taxon>Pseudaquabacterium</taxon>
    </lineage>
</organism>
<feature type="compositionally biased region" description="Low complexity" evidence="1">
    <location>
        <begin position="89"/>
        <end position="104"/>
    </location>
</feature>
<evidence type="ECO:0000313" key="2">
    <source>
        <dbReference type="EMBL" id="MEK8024855.1"/>
    </source>
</evidence>
<feature type="compositionally biased region" description="Basic and acidic residues" evidence="1">
    <location>
        <begin position="144"/>
        <end position="153"/>
    </location>
</feature>
<name>A0ABU9B707_9BURK</name>
<proteinExistence type="predicted"/>
<feature type="region of interest" description="Disordered" evidence="1">
    <location>
        <begin position="252"/>
        <end position="297"/>
    </location>
</feature>
<accession>A0ABU9B707</accession>
<comment type="caution">
    <text evidence="2">The sequence shown here is derived from an EMBL/GenBank/DDBJ whole genome shotgun (WGS) entry which is preliminary data.</text>
</comment>
<feature type="region of interest" description="Disordered" evidence="1">
    <location>
        <begin position="33"/>
        <end position="207"/>
    </location>
</feature>
<sequence length="297" mass="30998">MTLPVTALLPLALALLLISALGFDLLRRLGNGRKPRAEGLRRPPGAARGTRPARQGEAGGSRRPASGPSATGQHRRTLAAPPCPPTATPSPGALAGPRGGAASARPDDPRAAAAARTARRPLETVDLPLDLPVMPPAAATPPGRADRPVRARAEGPAVPPTTAAAPGPEIGRQAATASVATARGGATPTPPPHWRPPPRANDSRFDSRWNSSLLDSRWLNLSVRASDATPHDRRRPAAPVLPFHRRQPGAWSLAAAGQGVQPTLEPRWDEGPARSDAGPQTLPLRRAGATQRRQPPR</sequence>
<feature type="compositionally biased region" description="Pro residues" evidence="1">
    <location>
        <begin position="188"/>
        <end position="199"/>
    </location>
</feature>
<dbReference type="RefSeq" id="WP_341372622.1">
    <property type="nucleotide sequence ID" value="NZ_JBBUTF010000002.1"/>
</dbReference>
<feature type="compositionally biased region" description="Low complexity" evidence="1">
    <location>
        <begin position="154"/>
        <end position="169"/>
    </location>
</feature>
<protein>
    <submittedName>
        <fullName evidence="2">Uncharacterized protein</fullName>
    </submittedName>
</protein>
<keyword evidence="3" id="KW-1185">Reference proteome</keyword>
<evidence type="ECO:0000256" key="1">
    <source>
        <dbReference type="SAM" id="MobiDB-lite"/>
    </source>
</evidence>
<gene>
    <name evidence="2" type="ORF">AACH11_02580</name>
</gene>
<dbReference type="EMBL" id="JBBUTF010000002">
    <property type="protein sequence ID" value="MEK8024855.1"/>
    <property type="molecule type" value="Genomic_DNA"/>
</dbReference>
<reference evidence="2 3" key="1">
    <citation type="submission" date="2024-04" db="EMBL/GenBank/DDBJ databases">
        <title>Novel species of the genus Ideonella isolated from streams.</title>
        <authorList>
            <person name="Lu H."/>
        </authorList>
    </citation>
    <scope>NUCLEOTIDE SEQUENCE [LARGE SCALE GENOMIC DNA]</scope>
    <source>
        <strain evidence="2 3">BYS139W</strain>
    </source>
</reference>